<dbReference type="SUPFAM" id="SSF53383">
    <property type="entry name" value="PLP-dependent transferases"/>
    <property type="match status" value="1"/>
</dbReference>
<dbReference type="PANTHER" id="PTHR45677:SF10">
    <property type="entry name" value="GLUTAMATE DECARBOXYLASE"/>
    <property type="match status" value="1"/>
</dbReference>
<sequence>MQQVSQSVLHQTGGVSEPDRETKQTEKCNERVSAVLGVMMCGVLMACPAASLPQVTMRHMREVIGYKAGDSILAPGGSISNLYAAIAARHKMFPEYKKKGLMALPGQLVMFTSLHSHYSLMGAAAAMGIGTDNLIEVPVDEKGHMLPSELDRLIQEEKGKGKVPFFVCATAGTTVMGAFDPLHAIADVCEKHKLWFHVDVSTGRGWEVAEGRGMMGGRV</sequence>
<dbReference type="EMBL" id="VSRR010027129">
    <property type="protein sequence ID" value="MPC68019.1"/>
    <property type="molecule type" value="Genomic_DNA"/>
</dbReference>
<evidence type="ECO:0000256" key="1">
    <source>
        <dbReference type="ARBA" id="ARBA00001933"/>
    </source>
</evidence>
<feature type="region of interest" description="Disordered" evidence="7">
    <location>
        <begin position="1"/>
        <end position="27"/>
    </location>
</feature>
<evidence type="ECO:0000256" key="2">
    <source>
        <dbReference type="ARBA" id="ARBA00009533"/>
    </source>
</evidence>
<dbReference type="PANTHER" id="PTHR45677">
    <property type="entry name" value="GLUTAMATE DECARBOXYLASE-RELATED"/>
    <property type="match status" value="1"/>
</dbReference>
<organism evidence="9 10">
    <name type="scientific">Portunus trituberculatus</name>
    <name type="common">Swimming crab</name>
    <name type="synonym">Neptunus trituberculatus</name>
    <dbReference type="NCBI Taxonomy" id="210409"/>
    <lineage>
        <taxon>Eukaryota</taxon>
        <taxon>Metazoa</taxon>
        <taxon>Ecdysozoa</taxon>
        <taxon>Arthropoda</taxon>
        <taxon>Crustacea</taxon>
        <taxon>Multicrustacea</taxon>
        <taxon>Malacostraca</taxon>
        <taxon>Eumalacostraca</taxon>
        <taxon>Eucarida</taxon>
        <taxon>Decapoda</taxon>
        <taxon>Pleocyemata</taxon>
        <taxon>Brachyura</taxon>
        <taxon>Eubrachyura</taxon>
        <taxon>Portunoidea</taxon>
        <taxon>Portunidae</taxon>
        <taxon>Portuninae</taxon>
        <taxon>Portunus</taxon>
    </lineage>
</organism>
<keyword evidence="8" id="KW-0812">Transmembrane</keyword>
<feature type="compositionally biased region" description="Polar residues" evidence="7">
    <location>
        <begin position="1"/>
        <end position="14"/>
    </location>
</feature>
<keyword evidence="5 6" id="KW-0456">Lyase</keyword>
<dbReference type="GO" id="GO:0030170">
    <property type="term" value="F:pyridoxal phosphate binding"/>
    <property type="evidence" value="ECO:0007669"/>
    <property type="project" value="InterPro"/>
</dbReference>
<dbReference type="InterPro" id="IPR002129">
    <property type="entry name" value="PyrdxlP-dep_de-COase"/>
</dbReference>
<keyword evidence="4 6" id="KW-0663">Pyridoxal phosphate</keyword>
<accession>A0A5B7HDX8</accession>
<keyword evidence="8" id="KW-1133">Transmembrane helix</keyword>
<evidence type="ECO:0000313" key="10">
    <source>
        <dbReference type="Proteomes" id="UP000324222"/>
    </source>
</evidence>
<reference evidence="9 10" key="1">
    <citation type="submission" date="2019-05" db="EMBL/GenBank/DDBJ databases">
        <title>Another draft genome of Portunus trituberculatus and its Hox gene families provides insights of decapod evolution.</title>
        <authorList>
            <person name="Jeong J.-H."/>
            <person name="Song I."/>
            <person name="Kim S."/>
            <person name="Choi T."/>
            <person name="Kim D."/>
            <person name="Ryu S."/>
            <person name="Kim W."/>
        </authorList>
    </citation>
    <scope>NUCLEOTIDE SEQUENCE [LARGE SCALE GENOMIC DNA]</scope>
    <source>
        <tissue evidence="9">Muscle</tissue>
    </source>
</reference>
<dbReference type="OrthoDB" id="392571at2759"/>
<name>A0A5B7HDX8_PORTR</name>
<dbReference type="InterPro" id="IPR015424">
    <property type="entry name" value="PyrdxlP-dep_Trfase"/>
</dbReference>
<dbReference type="InterPro" id="IPR015421">
    <property type="entry name" value="PyrdxlP-dep_Trfase_major"/>
</dbReference>
<evidence type="ECO:0000256" key="6">
    <source>
        <dbReference type="RuleBase" id="RU000382"/>
    </source>
</evidence>
<comment type="similarity">
    <text evidence="2 6">Belongs to the group II decarboxylase family.</text>
</comment>
<dbReference type="GO" id="GO:0004351">
    <property type="term" value="F:glutamate decarboxylase activity"/>
    <property type="evidence" value="ECO:0007669"/>
    <property type="project" value="TreeGrafter"/>
</dbReference>
<evidence type="ECO:0000313" key="9">
    <source>
        <dbReference type="EMBL" id="MPC68019.1"/>
    </source>
</evidence>
<protein>
    <submittedName>
        <fullName evidence="9">Glutamate decarboxylase</fullName>
    </submittedName>
</protein>
<evidence type="ECO:0000256" key="8">
    <source>
        <dbReference type="SAM" id="Phobius"/>
    </source>
</evidence>
<evidence type="ECO:0000256" key="3">
    <source>
        <dbReference type="ARBA" id="ARBA00022793"/>
    </source>
</evidence>
<proteinExistence type="inferred from homology"/>
<keyword evidence="3" id="KW-0210">Decarboxylase</keyword>
<gene>
    <name evidence="9" type="primary">Gad1_0</name>
    <name evidence="9" type="ORF">E2C01_062209</name>
</gene>
<dbReference type="Pfam" id="PF00282">
    <property type="entry name" value="Pyridoxal_deC"/>
    <property type="match status" value="1"/>
</dbReference>
<evidence type="ECO:0000256" key="7">
    <source>
        <dbReference type="SAM" id="MobiDB-lite"/>
    </source>
</evidence>
<dbReference type="GO" id="GO:0009449">
    <property type="term" value="P:gamma-aminobutyric acid biosynthetic process"/>
    <property type="evidence" value="ECO:0007669"/>
    <property type="project" value="TreeGrafter"/>
</dbReference>
<comment type="cofactor">
    <cofactor evidence="1 6">
        <name>pyridoxal 5'-phosphate</name>
        <dbReference type="ChEBI" id="CHEBI:597326"/>
    </cofactor>
</comment>
<dbReference type="AlphaFoldDB" id="A0A5B7HDX8"/>
<feature type="compositionally biased region" description="Basic and acidic residues" evidence="7">
    <location>
        <begin position="17"/>
        <end position="27"/>
    </location>
</feature>
<evidence type="ECO:0000256" key="5">
    <source>
        <dbReference type="ARBA" id="ARBA00023239"/>
    </source>
</evidence>
<evidence type="ECO:0000256" key="4">
    <source>
        <dbReference type="ARBA" id="ARBA00022898"/>
    </source>
</evidence>
<dbReference type="GO" id="GO:0005737">
    <property type="term" value="C:cytoplasm"/>
    <property type="evidence" value="ECO:0007669"/>
    <property type="project" value="TreeGrafter"/>
</dbReference>
<keyword evidence="10" id="KW-1185">Reference proteome</keyword>
<keyword evidence="8" id="KW-0472">Membrane</keyword>
<dbReference type="Gene3D" id="3.40.640.10">
    <property type="entry name" value="Type I PLP-dependent aspartate aminotransferase-like (Major domain)"/>
    <property type="match status" value="1"/>
</dbReference>
<dbReference type="Proteomes" id="UP000324222">
    <property type="component" value="Unassembled WGS sequence"/>
</dbReference>
<feature type="transmembrane region" description="Helical" evidence="8">
    <location>
        <begin position="32"/>
        <end position="52"/>
    </location>
</feature>
<comment type="caution">
    <text evidence="9">The sequence shown here is derived from an EMBL/GenBank/DDBJ whole genome shotgun (WGS) entry which is preliminary data.</text>
</comment>